<organism evidence="1 2">
    <name type="scientific">Leucogyrophana mollusca</name>
    <dbReference type="NCBI Taxonomy" id="85980"/>
    <lineage>
        <taxon>Eukaryota</taxon>
        <taxon>Fungi</taxon>
        <taxon>Dikarya</taxon>
        <taxon>Basidiomycota</taxon>
        <taxon>Agaricomycotina</taxon>
        <taxon>Agaricomycetes</taxon>
        <taxon>Agaricomycetidae</taxon>
        <taxon>Boletales</taxon>
        <taxon>Boletales incertae sedis</taxon>
        <taxon>Leucogyrophana</taxon>
    </lineage>
</organism>
<evidence type="ECO:0000313" key="1">
    <source>
        <dbReference type="EMBL" id="KAH7922459.1"/>
    </source>
</evidence>
<sequence>MGGALNARPTRLEAPVPSVERDDGDSRISDSLSDRPPIVDTYERSGDRYMPESPIVLTDSGRGGSDTESDHTIEHLRTPLASQYETRTPPRPHPANYMPTGKSPTMIFADQPNEVYPYHHRDDEYERRLPMDVHGDPSGRPIYYIIPGGVNVIFQDERGHEITRVGDFNRRQPSRPAPFVVQDAQGQEIYRYDSSHSREGPYRHSEPQIVRIDAYQSDRPRYARSYSSQSTRSDSYRRRHDHHSYRDFDRSESYAPHGSERSRSSHRSYSHSNMVSVDRPASRQHSQDRPPSRQHSHDRPASRQHSQSVRLGAVI</sequence>
<name>A0ACB8BB36_9AGAM</name>
<reference evidence="1" key="1">
    <citation type="journal article" date="2021" name="New Phytol.">
        <title>Evolutionary innovations through gain and loss of genes in the ectomycorrhizal Boletales.</title>
        <authorList>
            <person name="Wu G."/>
            <person name="Miyauchi S."/>
            <person name="Morin E."/>
            <person name="Kuo A."/>
            <person name="Drula E."/>
            <person name="Varga T."/>
            <person name="Kohler A."/>
            <person name="Feng B."/>
            <person name="Cao Y."/>
            <person name="Lipzen A."/>
            <person name="Daum C."/>
            <person name="Hundley H."/>
            <person name="Pangilinan J."/>
            <person name="Johnson J."/>
            <person name="Barry K."/>
            <person name="LaButti K."/>
            <person name="Ng V."/>
            <person name="Ahrendt S."/>
            <person name="Min B."/>
            <person name="Choi I.G."/>
            <person name="Park H."/>
            <person name="Plett J.M."/>
            <person name="Magnuson J."/>
            <person name="Spatafora J.W."/>
            <person name="Nagy L.G."/>
            <person name="Henrissat B."/>
            <person name="Grigoriev I.V."/>
            <person name="Yang Z.L."/>
            <person name="Xu J."/>
            <person name="Martin F.M."/>
        </authorList>
    </citation>
    <scope>NUCLEOTIDE SEQUENCE</scope>
    <source>
        <strain evidence="1">KUC20120723A-06</strain>
    </source>
</reference>
<gene>
    <name evidence="1" type="ORF">BV22DRAFT_656774</name>
</gene>
<dbReference type="Proteomes" id="UP000790709">
    <property type="component" value="Unassembled WGS sequence"/>
</dbReference>
<dbReference type="EMBL" id="MU266484">
    <property type="protein sequence ID" value="KAH7922459.1"/>
    <property type="molecule type" value="Genomic_DNA"/>
</dbReference>
<protein>
    <submittedName>
        <fullName evidence="1">Uncharacterized protein</fullName>
    </submittedName>
</protein>
<proteinExistence type="predicted"/>
<keyword evidence="2" id="KW-1185">Reference proteome</keyword>
<comment type="caution">
    <text evidence="1">The sequence shown here is derived from an EMBL/GenBank/DDBJ whole genome shotgun (WGS) entry which is preliminary data.</text>
</comment>
<accession>A0ACB8BB36</accession>
<evidence type="ECO:0000313" key="2">
    <source>
        <dbReference type="Proteomes" id="UP000790709"/>
    </source>
</evidence>